<comment type="cofactor">
    <cofactor evidence="1 6">
        <name>FAD</name>
        <dbReference type="ChEBI" id="CHEBI:57692"/>
    </cofactor>
</comment>
<evidence type="ECO:0000313" key="11">
    <source>
        <dbReference type="Proteomes" id="UP000515908"/>
    </source>
</evidence>
<dbReference type="PROSITE" id="PS00072">
    <property type="entry name" value="ACYL_COA_DH_1"/>
    <property type="match status" value="1"/>
</dbReference>
<evidence type="ECO:0000256" key="4">
    <source>
        <dbReference type="ARBA" id="ARBA00022827"/>
    </source>
</evidence>
<dbReference type="InterPro" id="IPR037069">
    <property type="entry name" value="AcylCoA_DH/ox_N_sf"/>
</dbReference>
<organism evidence="10 11">
    <name type="scientific">Angomonas deanei</name>
    <dbReference type="NCBI Taxonomy" id="59799"/>
    <lineage>
        <taxon>Eukaryota</taxon>
        <taxon>Discoba</taxon>
        <taxon>Euglenozoa</taxon>
        <taxon>Kinetoplastea</taxon>
        <taxon>Metakinetoplastina</taxon>
        <taxon>Trypanosomatida</taxon>
        <taxon>Trypanosomatidae</taxon>
        <taxon>Strigomonadinae</taxon>
        <taxon>Angomonas</taxon>
    </lineage>
</organism>
<evidence type="ECO:0000259" key="9">
    <source>
        <dbReference type="Pfam" id="PF02771"/>
    </source>
</evidence>
<evidence type="ECO:0000259" key="8">
    <source>
        <dbReference type="Pfam" id="PF02770"/>
    </source>
</evidence>
<evidence type="ECO:0000259" key="7">
    <source>
        <dbReference type="Pfam" id="PF00441"/>
    </source>
</evidence>
<dbReference type="Gene3D" id="1.10.540.10">
    <property type="entry name" value="Acyl-CoA dehydrogenase/oxidase, N-terminal domain"/>
    <property type="match status" value="1"/>
</dbReference>
<reference evidence="10 11" key="1">
    <citation type="submission" date="2020-08" db="EMBL/GenBank/DDBJ databases">
        <authorList>
            <person name="Newling K."/>
            <person name="Davey J."/>
            <person name="Forrester S."/>
        </authorList>
    </citation>
    <scope>NUCLEOTIDE SEQUENCE [LARGE SCALE GENOMIC DNA]</scope>
    <source>
        <strain evidence="11">Crithidia deanei Carvalho (ATCC PRA-265)</strain>
    </source>
</reference>
<dbReference type="PANTHER" id="PTHR43884">
    <property type="entry name" value="ACYL-COA DEHYDROGENASE"/>
    <property type="match status" value="1"/>
</dbReference>
<proteinExistence type="inferred from homology"/>
<accession>A0A7G2CCP1</accession>
<dbReference type="Pfam" id="PF02770">
    <property type="entry name" value="Acyl-CoA_dh_M"/>
    <property type="match status" value="1"/>
</dbReference>
<feature type="domain" description="Acyl-CoA dehydrogenase/oxidase C-terminal" evidence="7">
    <location>
        <begin position="262"/>
        <end position="409"/>
    </location>
</feature>
<dbReference type="InterPro" id="IPR009100">
    <property type="entry name" value="AcylCoA_DH/oxidase_NM_dom_sf"/>
</dbReference>
<evidence type="ECO:0000256" key="2">
    <source>
        <dbReference type="ARBA" id="ARBA00009347"/>
    </source>
</evidence>
<protein>
    <submittedName>
        <fullName evidence="10">Acyl-CoA dehydrogenase, N-terminal domain/Acyl-CoA dehydrogenase, middle domain/Acyl-CoA dehydrogenase, C-terminal domain containing protein, putative</fullName>
    </submittedName>
</protein>
<keyword evidence="4 6" id="KW-0274">FAD</keyword>
<keyword evidence="3 6" id="KW-0285">Flavoprotein</keyword>
<dbReference type="PANTHER" id="PTHR43884:SF12">
    <property type="entry name" value="ISOVALERYL-COA DEHYDROGENASE, MITOCHONDRIAL-RELATED"/>
    <property type="match status" value="1"/>
</dbReference>
<name>A0A7G2CCP1_9TRYP</name>
<comment type="similarity">
    <text evidence="2 6">Belongs to the acyl-CoA dehydrogenase family.</text>
</comment>
<dbReference type="VEuPathDB" id="TriTrypDB:ADEAN_000506600"/>
<evidence type="ECO:0000256" key="5">
    <source>
        <dbReference type="ARBA" id="ARBA00023002"/>
    </source>
</evidence>
<dbReference type="Gene3D" id="1.20.140.10">
    <property type="entry name" value="Butyryl-CoA Dehydrogenase, subunit A, domain 3"/>
    <property type="match status" value="1"/>
</dbReference>
<dbReference type="PIRSF" id="PIRSF016578">
    <property type="entry name" value="HsaA"/>
    <property type="match status" value="1"/>
</dbReference>
<sequence>MYRHTSVKLIRSYVPLLQKKAASDNFFGGTSPTQEDPNGLSFGLSPQQVQFQQLARQFSKDRIIPNAAKYDASMAYPHDLFQEAHALGLLNLHVPEQYGGMQAKVLDVLIVGEELAYGCSGIGTALQGNDLPSTPLLVAGTAAQCRKYLGRLVEAPLQAAYCVTEPGGGSDVSGMKTTARKQGDKWILNGRKMWITNGGVADWFFVLAKCDEGFIALIVDGDSPGLTREKKEVMLGQRCSDTRGITFEDVAVPEENVIGAVGKGFHVAMKAFDYTRPPIAIGAVGVARRATDEAARYARERQSMGKPIAEHQGVGFLLAEMAAGVEAGRLLAYRSGWEIDQGRPNTYFASVAKMKAAQHCEFCTTNAIQIFGGNGYSTGYPVEKLFRDAKIFSIYEGTTEIQHMVISRFVTGMRC</sequence>
<keyword evidence="5 6" id="KW-0560">Oxidoreductase</keyword>
<dbReference type="InterPro" id="IPR009075">
    <property type="entry name" value="AcylCo_DH/oxidase_C"/>
</dbReference>
<dbReference type="EMBL" id="LR877153">
    <property type="protein sequence ID" value="CAD2217588.1"/>
    <property type="molecule type" value="Genomic_DNA"/>
</dbReference>
<dbReference type="AlphaFoldDB" id="A0A7G2CCP1"/>
<dbReference type="InterPro" id="IPR046373">
    <property type="entry name" value="Acyl-CoA_Oxase/DH_mid-dom_sf"/>
</dbReference>
<gene>
    <name evidence="10" type="ORF">ADEAN_000506600</name>
</gene>
<evidence type="ECO:0000256" key="1">
    <source>
        <dbReference type="ARBA" id="ARBA00001974"/>
    </source>
</evidence>
<dbReference type="InterPro" id="IPR013786">
    <property type="entry name" value="AcylCoA_DH/ox_N"/>
</dbReference>
<dbReference type="SUPFAM" id="SSF47203">
    <property type="entry name" value="Acyl-CoA dehydrogenase C-terminal domain-like"/>
    <property type="match status" value="1"/>
</dbReference>
<dbReference type="GO" id="GO:0050660">
    <property type="term" value="F:flavin adenine dinucleotide binding"/>
    <property type="evidence" value="ECO:0007669"/>
    <property type="project" value="InterPro"/>
</dbReference>
<evidence type="ECO:0000256" key="6">
    <source>
        <dbReference type="RuleBase" id="RU362125"/>
    </source>
</evidence>
<evidence type="ECO:0000256" key="3">
    <source>
        <dbReference type="ARBA" id="ARBA00022630"/>
    </source>
</evidence>
<dbReference type="InterPro" id="IPR006089">
    <property type="entry name" value="Acyl-CoA_DH_CS"/>
</dbReference>
<dbReference type="FunFam" id="1.20.140.10:FF:000011">
    <property type="entry name" value="Medium-chain specific acyl-CoA dehydrogenase, mitochondrial"/>
    <property type="match status" value="1"/>
</dbReference>
<dbReference type="SUPFAM" id="SSF56645">
    <property type="entry name" value="Acyl-CoA dehydrogenase NM domain-like"/>
    <property type="match status" value="1"/>
</dbReference>
<dbReference type="Pfam" id="PF00441">
    <property type="entry name" value="Acyl-CoA_dh_1"/>
    <property type="match status" value="1"/>
</dbReference>
<keyword evidence="11" id="KW-1185">Reference proteome</keyword>
<evidence type="ECO:0000313" key="10">
    <source>
        <dbReference type="EMBL" id="CAD2217588.1"/>
    </source>
</evidence>
<dbReference type="GO" id="GO:0003995">
    <property type="term" value="F:acyl-CoA dehydrogenase activity"/>
    <property type="evidence" value="ECO:0007669"/>
    <property type="project" value="InterPro"/>
</dbReference>
<dbReference type="Proteomes" id="UP000515908">
    <property type="component" value="Chromosome 09"/>
</dbReference>
<dbReference type="InterPro" id="IPR006091">
    <property type="entry name" value="Acyl-CoA_Oxase/DH_mid-dom"/>
</dbReference>
<feature type="domain" description="Acyl-CoA dehydrogenase/oxidase N-terminal" evidence="9">
    <location>
        <begin position="46"/>
        <end position="153"/>
    </location>
</feature>
<dbReference type="InterPro" id="IPR036250">
    <property type="entry name" value="AcylCo_DH-like_C"/>
</dbReference>
<dbReference type="Gene3D" id="2.40.110.10">
    <property type="entry name" value="Butyryl-CoA Dehydrogenase, subunit A, domain 2"/>
    <property type="match status" value="1"/>
</dbReference>
<dbReference type="Pfam" id="PF02771">
    <property type="entry name" value="Acyl-CoA_dh_N"/>
    <property type="match status" value="1"/>
</dbReference>
<feature type="domain" description="Acyl-CoA oxidase/dehydrogenase middle" evidence="8">
    <location>
        <begin position="160"/>
        <end position="250"/>
    </location>
</feature>
<dbReference type="FunFam" id="2.40.110.10:FF:000001">
    <property type="entry name" value="Acyl-CoA dehydrogenase, mitochondrial"/>
    <property type="match status" value="1"/>
</dbReference>